<keyword evidence="4 7" id="KW-0235">DNA replication</keyword>
<feature type="region of interest" description="Disordered" evidence="8">
    <location>
        <begin position="576"/>
        <end position="625"/>
    </location>
</feature>
<evidence type="ECO:0000256" key="8">
    <source>
        <dbReference type="SAM" id="MobiDB-lite"/>
    </source>
</evidence>
<feature type="region of interest" description="Disordered" evidence="8">
    <location>
        <begin position="48"/>
        <end position="225"/>
    </location>
</feature>
<dbReference type="InterPro" id="IPR040203">
    <property type="entry name" value="Sld2"/>
</dbReference>
<comment type="function">
    <text evidence="7">Has a role in the initiation of DNA replication. Required at S-phase checkpoint.</text>
</comment>
<feature type="region of interest" description="Disordered" evidence="8">
    <location>
        <begin position="242"/>
        <end position="424"/>
    </location>
</feature>
<evidence type="ECO:0000256" key="3">
    <source>
        <dbReference type="ARBA" id="ARBA00018363"/>
    </source>
</evidence>
<feature type="compositionally biased region" description="Acidic residues" evidence="8">
    <location>
        <begin position="196"/>
        <end position="205"/>
    </location>
</feature>
<evidence type="ECO:0000313" key="9">
    <source>
        <dbReference type="EMBL" id="KAL0578498.1"/>
    </source>
</evidence>
<accession>A0ABR3FSR1</accession>
<feature type="compositionally biased region" description="Acidic residues" evidence="8">
    <location>
        <begin position="273"/>
        <end position="283"/>
    </location>
</feature>
<dbReference type="PANTHER" id="PTHR28124:SF1">
    <property type="entry name" value="DNA REPLICATION REGULATOR SLD2"/>
    <property type="match status" value="1"/>
</dbReference>
<feature type="compositionally biased region" description="Low complexity" evidence="8">
    <location>
        <begin position="616"/>
        <end position="625"/>
    </location>
</feature>
<evidence type="ECO:0000256" key="7">
    <source>
        <dbReference type="RuleBase" id="RU367067"/>
    </source>
</evidence>
<comment type="subcellular location">
    <subcellularLocation>
        <location evidence="1 7">Nucleus</location>
    </subcellularLocation>
</comment>
<evidence type="ECO:0000313" key="10">
    <source>
        <dbReference type="Proteomes" id="UP001465976"/>
    </source>
</evidence>
<proteinExistence type="inferred from homology"/>
<dbReference type="Pfam" id="PF11719">
    <property type="entry name" value="Drc1-Sld2"/>
    <property type="match status" value="1"/>
</dbReference>
<feature type="compositionally biased region" description="Acidic residues" evidence="8">
    <location>
        <begin position="484"/>
        <end position="494"/>
    </location>
</feature>
<dbReference type="InterPro" id="IPR021110">
    <property type="entry name" value="DNA_rep_checkpnt_protein"/>
</dbReference>
<feature type="region of interest" description="Disordered" evidence="8">
    <location>
        <begin position="472"/>
        <end position="530"/>
    </location>
</feature>
<reference evidence="9 10" key="1">
    <citation type="submission" date="2024-02" db="EMBL/GenBank/DDBJ databases">
        <title>A draft genome for the cacao thread blight pathogen Marasmius crinis-equi.</title>
        <authorList>
            <person name="Cohen S.P."/>
            <person name="Baruah I.K."/>
            <person name="Amoako-Attah I."/>
            <person name="Bukari Y."/>
            <person name="Meinhardt L.W."/>
            <person name="Bailey B.A."/>
        </authorList>
    </citation>
    <scope>NUCLEOTIDE SEQUENCE [LARGE SCALE GENOMIC DNA]</scope>
    <source>
        <strain evidence="9 10">GH-76</strain>
    </source>
</reference>
<dbReference type="EMBL" id="JBAHYK010000096">
    <property type="protein sequence ID" value="KAL0578498.1"/>
    <property type="molecule type" value="Genomic_DNA"/>
</dbReference>
<feature type="compositionally biased region" description="Polar residues" evidence="8">
    <location>
        <begin position="54"/>
        <end position="78"/>
    </location>
</feature>
<keyword evidence="10" id="KW-1185">Reference proteome</keyword>
<evidence type="ECO:0000256" key="4">
    <source>
        <dbReference type="ARBA" id="ARBA00022705"/>
    </source>
</evidence>
<dbReference type="Gene3D" id="1.10.10.1460">
    <property type="match status" value="1"/>
</dbReference>
<organism evidence="9 10">
    <name type="scientific">Marasmius crinis-equi</name>
    <dbReference type="NCBI Taxonomy" id="585013"/>
    <lineage>
        <taxon>Eukaryota</taxon>
        <taxon>Fungi</taxon>
        <taxon>Dikarya</taxon>
        <taxon>Basidiomycota</taxon>
        <taxon>Agaricomycotina</taxon>
        <taxon>Agaricomycetes</taxon>
        <taxon>Agaricomycetidae</taxon>
        <taxon>Agaricales</taxon>
        <taxon>Marasmiineae</taxon>
        <taxon>Marasmiaceae</taxon>
        <taxon>Marasmius</taxon>
    </lineage>
</organism>
<name>A0ABR3FSR1_9AGAR</name>
<feature type="compositionally biased region" description="Basic and acidic residues" evidence="8">
    <location>
        <begin position="516"/>
        <end position="530"/>
    </location>
</feature>
<keyword evidence="5 7" id="KW-0539">Nucleus</keyword>
<keyword evidence="6 7" id="KW-0131">Cell cycle</keyword>
<gene>
    <name evidence="9" type="ORF">V5O48_003491</name>
</gene>
<evidence type="ECO:0000256" key="1">
    <source>
        <dbReference type="ARBA" id="ARBA00004123"/>
    </source>
</evidence>
<feature type="compositionally biased region" description="Polar residues" evidence="8">
    <location>
        <begin position="242"/>
        <end position="256"/>
    </location>
</feature>
<sequence length="625" mass="68067">MGDVASVRAEIKAWERSFKEENNRHPEVDDIKKNPAIADKYKLYKKLSKASQQTALPKSRPTQQTAPLSSFNPFSPQKNKGKQAESPSRPRISRPNNPFATPSKSIPIPRIREPSPSPTPSTRPASSTSTSTSTSNPPIAPLNLVPDPPSAVVRARKRLRGEPVSPSPNKDKRRRIHSFRQSTLPFARRRGSGSSDSDEDEDMDDDKAGSPSIDDSPMKVRTGAKSFQALFEDGNAVKNTSNNFQAALERAQSNKPSAGLFGRPTKDASSISFDDEMDWEMEDGTSRNKKPAAASDKSKARLKKWAPTKDNLYAVDPPASHPEPQKSENAGKKPSKRAAMSGGSDEDRPENTARSRSASVKPTTLPLLPPSPPAAGSSSSSHNPKNSTLVNGKAKISRKKTKLSAKDREDEDEDSSASENADIKVRVRSFTRGVTPAVHVDADGVAGDNEATEDVDVDADPILRYFRPAQRTSGGGFTSWISSEGEEDFTDNDGDFDHFSEPGLDATRVRPAQHKKRDDTRGEGSVEIDLPDKMKHILALSASESRARGDRLKEEMVAESLLYGRRAGRYDASRGGEIWDIGDVSGPDDGDDGDLAGSARHKRAELEGDEDDWEGEPVPWEIGEL</sequence>
<comment type="similarity">
    <text evidence="2 7">Belongs to the SLD2 family.</text>
</comment>
<dbReference type="PANTHER" id="PTHR28124">
    <property type="entry name" value="DNA REPLICATION REGULATOR SLD2"/>
    <property type="match status" value="1"/>
</dbReference>
<protein>
    <recommendedName>
        <fullName evidence="3 7">DNA replication regulator SLD2</fullName>
    </recommendedName>
</protein>
<dbReference type="Proteomes" id="UP001465976">
    <property type="component" value="Unassembled WGS sequence"/>
</dbReference>
<evidence type="ECO:0000256" key="2">
    <source>
        <dbReference type="ARBA" id="ARBA00007276"/>
    </source>
</evidence>
<evidence type="ECO:0000256" key="6">
    <source>
        <dbReference type="ARBA" id="ARBA00023306"/>
    </source>
</evidence>
<feature type="compositionally biased region" description="Low complexity" evidence="8">
    <location>
        <begin position="86"/>
        <end position="109"/>
    </location>
</feature>
<evidence type="ECO:0000256" key="5">
    <source>
        <dbReference type="ARBA" id="ARBA00023242"/>
    </source>
</evidence>
<feature type="compositionally biased region" description="Low complexity" evidence="8">
    <location>
        <begin position="122"/>
        <end position="137"/>
    </location>
</feature>
<comment type="caution">
    <text evidence="9">The sequence shown here is derived from an EMBL/GenBank/DDBJ whole genome shotgun (WGS) entry which is preliminary data.</text>
</comment>